<dbReference type="Proteomes" id="UP000183015">
    <property type="component" value="Unassembled WGS sequence"/>
</dbReference>
<sequence length="161" mass="16962">MLQGASALFELGGRAFSQGANAPEQVVGGASVRVQRLLGTAPRAPDRDENADACTEVAAHTGDAVELDQRAVQDHVGQAVVPAAVQNLVQVGARSARTSMPSCNYGLPERAQHPTAARSADAAPVRGKQWGQVMHNVARDIERGNIADQREAFRVADTILC</sequence>
<name>A0A1H7WCE6_STRJI</name>
<keyword evidence="2" id="KW-1185">Reference proteome</keyword>
<dbReference type="EMBL" id="FOAZ01000020">
    <property type="protein sequence ID" value="SEM19181.1"/>
    <property type="molecule type" value="Genomic_DNA"/>
</dbReference>
<protein>
    <submittedName>
        <fullName evidence="1">Uncharacterized protein</fullName>
    </submittedName>
</protein>
<organism evidence="1 2">
    <name type="scientific">Streptacidiphilus jiangxiensis</name>
    <dbReference type="NCBI Taxonomy" id="235985"/>
    <lineage>
        <taxon>Bacteria</taxon>
        <taxon>Bacillati</taxon>
        <taxon>Actinomycetota</taxon>
        <taxon>Actinomycetes</taxon>
        <taxon>Kitasatosporales</taxon>
        <taxon>Streptomycetaceae</taxon>
        <taxon>Streptacidiphilus</taxon>
    </lineage>
</organism>
<dbReference type="AlphaFoldDB" id="A0A1H7WCE6"/>
<evidence type="ECO:0000313" key="1">
    <source>
        <dbReference type="EMBL" id="SEM19181.1"/>
    </source>
</evidence>
<proteinExistence type="predicted"/>
<dbReference type="STRING" id="235985.SAMN05414137_12070"/>
<reference evidence="2" key="1">
    <citation type="submission" date="2016-10" db="EMBL/GenBank/DDBJ databases">
        <authorList>
            <person name="Varghese N."/>
        </authorList>
    </citation>
    <scope>NUCLEOTIDE SEQUENCE [LARGE SCALE GENOMIC DNA]</scope>
    <source>
        <strain evidence="2">DSM 45096 / BCRC 16803 / CGMCC 4.1857 / CIP 109030 / JCM 12277 / KCTC 19219 / NBRC 100920 / 33214</strain>
    </source>
</reference>
<evidence type="ECO:0000313" key="2">
    <source>
        <dbReference type="Proteomes" id="UP000183015"/>
    </source>
</evidence>
<accession>A0A1H7WCE6</accession>
<dbReference type="RefSeq" id="WP_177240401.1">
    <property type="nucleotide sequence ID" value="NZ_FOAZ01000020.1"/>
</dbReference>
<gene>
    <name evidence="1" type="ORF">SAMN05414137_12070</name>
</gene>